<dbReference type="GO" id="GO:0020037">
    <property type="term" value="F:heme binding"/>
    <property type="evidence" value="ECO:0007669"/>
    <property type="project" value="InterPro"/>
</dbReference>
<keyword evidence="3" id="KW-1185">Reference proteome</keyword>
<sequence length="272" mass="31330">MKKYLTAIALCVSISYAGDLTLKEPPKTLSKYYPPNSNKMEFLNSMYAMSTAFTGMFTNIQENDWKNAEKWANILRENYLNIGKMVPEFDKGLKKNEVNALVEAVKSKDMEKVKFNADAVGKSCMQCHQNYKVSTKILYHYPSFEVINIEDPVSRSNVEFHDYMKKVSDSMKKMRVYLEDGKFDKAVAEGNNFIKRVKGISQSCNECHNNKLSIEIYQGKELEEKLNLLSKALQSKNKEEIYKSVGWISMNNCSKCHNTHQTVAELKEKFNK</sequence>
<evidence type="ECO:0000313" key="2">
    <source>
        <dbReference type="EMBL" id="ACN98638.1"/>
    </source>
</evidence>
<dbReference type="Pfam" id="PF13435">
    <property type="entry name" value="Cytochrome_C554"/>
    <property type="match status" value="1"/>
</dbReference>
<dbReference type="GO" id="GO:0005506">
    <property type="term" value="F:iron ion binding"/>
    <property type="evidence" value="ECO:0007669"/>
    <property type="project" value="InterPro"/>
</dbReference>
<dbReference type="OrthoDB" id="11226at2"/>
<dbReference type="SUPFAM" id="SSF47175">
    <property type="entry name" value="Cytochromes"/>
    <property type="match status" value="1"/>
</dbReference>
<evidence type="ECO:0000313" key="3">
    <source>
        <dbReference type="Proteomes" id="UP000001369"/>
    </source>
</evidence>
<dbReference type="InterPro" id="IPR002321">
    <property type="entry name" value="Cyt_c_II"/>
</dbReference>
<organism evidence="2 3">
    <name type="scientific">Sulfurihydrogenibium azorense (strain DSM 15241 / OCM 825 / Az-Fu1)</name>
    <dbReference type="NCBI Taxonomy" id="204536"/>
    <lineage>
        <taxon>Bacteria</taxon>
        <taxon>Pseudomonadati</taxon>
        <taxon>Aquificota</taxon>
        <taxon>Aquificia</taxon>
        <taxon>Aquificales</taxon>
        <taxon>Hydrogenothermaceae</taxon>
        <taxon>Sulfurihydrogenibium</taxon>
    </lineage>
</organism>
<protein>
    <recommendedName>
        <fullName evidence="1">Cytochrome c-552/4 domain-containing protein</fullName>
    </recommendedName>
</protein>
<reference evidence="2 3" key="1">
    <citation type="journal article" date="2009" name="J. Bacteriol.">
        <title>Complete and draft genome sequences of six members of the Aquificales.</title>
        <authorList>
            <person name="Reysenbach A.L."/>
            <person name="Hamamura N."/>
            <person name="Podar M."/>
            <person name="Griffiths E."/>
            <person name="Ferreira S."/>
            <person name="Hochstein R."/>
            <person name="Heidelberg J."/>
            <person name="Johnson J."/>
            <person name="Mead D."/>
            <person name="Pohorille A."/>
            <person name="Sarmiento M."/>
            <person name="Schweighofer K."/>
            <person name="Seshadri R."/>
            <person name="Voytek M.A."/>
        </authorList>
    </citation>
    <scope>NUCLEOTIDE SEQUENCE [LARGE SCALE GENOMIC DNA]</scope>
    <source>
        <strain evidence="3">Az-Fu1 / DSM 15241 / OCM 825</strain>
    </source>
</reference>
<dbReference type="Pfam" id="PF01322">
    <property type="entry name" value="Cytochrom_C_2"/>
    <property type="match status" value="1"/>
</dbReference>
<dbReference type="AlphaFoldDB" id="C1DTK1"/>
<dbReference type="InterPro" id="IPR010980">
    <property type="entry name" value="Cyt_c/b562"/>
</dbReference>
<gene>
    <name evidence="2" type="ordered locus">SULAZ_0446</name>
</gene>
<name>C1DTK1_SULAA</name>
<proteinExistence type="predicted"/>
<dbReference type="PROSITE" id="PS51009">
    <property type="entry name" value="CYTCII"/>
    <property type="match status" value="1"/>
</dbReference>
<dbReference type="STRING" id="204536.SULAZ_0446"/>
<feature type="domain" description="Cytochrome c-552/4" evidence="1">
    <location>
        <begin position="203"/>
        <end position="264"/>
    </location>
</feature>
<dbReference type="Gene3D" id="1.20.120.10">
    <property type="entry name" value="Cytochrome c/b562"/>
    <property type="match status" value="1"/>
</dbReference>
<dbReference type="Proteomes" id="UP000001369">
    <property type="component" value="Chromosome"/>
</dbReference>
<dbReference type="InterPro" id="IPR036280">
    <property type="entry name" value="Multihaem_cyt_sf"/>
</dbReference>
<dbReference type="EMBL" id="CP001229">
    <property type="protein sequence ID" value="ACN98638.1"/>
    <property type="molecule type" value="Genomic_DNA"/>
</dbReference>
<evidence type="ECO:0000259" key="1">
    <source>
        <dbReference type="Pfam" id="PF13435"/>
    </source>
</evidence>
<dbReference type="eggNOG" id="ENOG503325M">
    <property type="taxonomic scope" value="Bacteria"/>
</dbReference>
<accession>C1DTK1</accession>
<dbReference type="KEGG" id="saf:SULAZ_0446"/>
<dbReference type="SUPFAM" id="SSF48695">
    <property type="entry name" value="Multiheme cytochromes"/>
    <property type="match status" value="1"/>
</dbReference>
<dbReference type="GO" id="GO:0022900">
    <property type="term" value="P:electron transport chain"/>
    <property type="evidence" value="ECO:0007669"/>
    <property type="project" value="InterPro"/>
</dbReference>
<dbReference type="HOGENOM" id="CLU_1022788_0_0_0"/>
<dbReference type="GO" id="GO:0009055">
    <property type="term" value="F:electron transfer activity"/>
    <property type="evidence" value="ECO:0007669"/>
    <property type="project" value="InterPro"/>
</dbReference>
<dbReference type="RefSeq" id="WP_012673960.1">
    <property type="nucleotide sequence ID" value="NC_012438.1"/>
</dbReference>
<dbReference type="InterPro" id="IPR023155">
    <property type="entry name" value="Cyt_c-552/4"/>
</dbReference>